<accession>A0A158H6A8</accession>
<sequence>MFVRWIRRAIKRMSCTSTTLIGDSGWSLINQDDDVKSRSR</sequence>
<name>A0A158H6A8_CABSO</name>
<dbReference type="AlphaFoldDB" id="A0A158H6A8"/>
<evidence type="ECO:0000313" key="2">
    <source>
        <dbReference type="Proteomes" id="UP000054893"/>
    </source>
</evidence>
<protein>
    <submittedName>
        <fullName evidence="1">Uncharacterized protein</fullName>
    </submittedName>
</protein>
<proteinExistence type="predicted"/>
<dbReference type="Proteomes" id="UP000054893">
    <property type="component" value="Unassembled WGS sequence"/>
</dbReference>
<gene>
    <name evidence="1" type="ORF">AWB64_04203</name>
</gene>
<organism evidence="1 2">
    <name type="scientific">Caballeronia sordidicola</name>
    <name type="common">Burkholderia sordidicola</name>
    <dbReference type="NCBI Taxonomy" id="196367"/>
    <lineage>
        <taxon>Bacteria</taxon>
        <taxon>Pseudomonadati</taxon>
        <taxon>Pseudomonadota</taxon>
        <taxon>Betaproteobacteria</taxon>
        <taxon>Burkholderiales</taxon>
        <taxon>Burkholderiaceae</taxon>
        <taxon>Caballeronia</taxon>
    </lineage>
</organism>
<dbReference type="EMBL" id="FCOC02000014">
    <property type="protein sequence ID" value="SAL39836.1"/>
    <property type="molecule type" value="Genomic_DNA"/>
</dbReference>
<evidence type="ECO:0000313" key="1">
    <source>
        <dbReference type="EMBL" id="SAL39836.1"/>
    </source>
</evidence>
<reference evidence="1 2" key="1">
    <citation type="submission" date="2016-01" db="EMBL/GenBank/DDBJ databases">
        <authorList>
            <person name="Oliw E.H."/>
        </authorList>
    </citation>
    <scope>NUCLEOTIDE SEQUENCE [LARGE SCALE GENOMIC DNA]</scope>
    <source>
        <strain evidence="1">LMG 22029</strain>
    </source>
</reference>